<organism evidence="2 3">
    <name type="scientific">Coprobacillus cateniformis</name>
    <dbReference type="NCBI Taxonomy" id="100884"/>
    <lineage>
        <taxon>Bacteria</taxon>
        <taxon>Bacillati</taxon>
        <taxon>Bacillota</taxon>
        <taxon>Erysipelotrichia</taxon>
        <taxon>Erysipelotrichales</taxon>
        <taxon>Coprobacillaceae</taxon>
        <taxon>Coprobacillus</taxon>
    </lineage>
</organism>
<dbReference type="EMBL" id="ADKX01000046">
    <property type="protein sequence ID" value="EFW03484.1"/>
    <property type="molecule type" value="Genomic_DNA"/>
</dbReference>
<keyword evidence="3" id="KW-1185">Reference proteome</keyword>
<evidence type="ECO:0000313" key="2">
    <source>
        <dbReference type="EMBL" id="EFW03484.1"/>
    </source>
</evidence>
<accession>E7GEN3</accession>
<keyword evidence="1" id="KW-0812">Transmembrane</keyword>
<keyword evidence="1" id="KW-0472">Membrane</keyword>
<evidence type="ECO:0000256" key="1">
    <source>
        <dbReference type="SAM" id="Phobius"/>
    </source>
</evidence>
<dbReference type="HOGENOM" id="CLU_3024343_0_0_9"/>
<evidence type="ECO:0000313" key="3">
    <source>
        <dbReference type="Proteomes" id="UP000003157"/>
    </source>
</evidence>
<name>E7GEN3_9FIRM</name>
<dbReference type="RefSeq" id="WP_008790257.1">
    <property type="nucleotide sequence ID" value="NZ_AKCB01000004.1"/>
</dbReference>
<dbReference type="GeneID" id="78231782"/>
<reference evidence="2 3" key="1">
    <citation type="submission" date="2010-12" db="EMBL/GenBank/DDBJ databases">
        <title>The Genome Sequence of Coprobacillus sp. strain 29_1.</title>
        <authorList>
            <consortium name="The Broad Institute Genome Sequencing Platform"/>
            <person name="Earl A."/>
            <person name="Ward D."/>
            <person name="Feldgarden M."/>
            <person name="Gevers D."/>
            <person name="Daigneault M."/>
            <person name="Sibley C.D."/>
            <person name="White A."/>
            <person name="Strauss J."/>
            <person name="Allen-Vercoe E."/>
            <person name="Young S.K."/>
            <person name="Zeng Q."/>
            <person name="Gargeya S."/>
            <person name="Fitzgerald M."/>
            <person name="Haas B."/>
            <person name="Abouelleil A."/>
            <person name="Alvarado L."/>
            <person name="Arachchi H.M."/>
            <person name="Berlin A."/>
            <person name="Brown A."/>
            <person name="Chapman S.B."/>
            <person name="Chen Z."/>
            <person name="Dunbar C."/>
            <person name="Freedman E."/>
            <person name="Gearin G."/>
            <person name="Gellesch M."/>
            <person name="Goldberg J."/>
            <person name="Griggs A."/>
            <person name="Gujja S."/>
            <person name="Heilman E."/>
            <person name="Heiman D."/>
            <person name="Howarth C."/>
            <person name="Larson L."/>
            <person name="Lui A."/>
            <person name="MacDonald P.J.P."/>
            <person name="Mehta T."/>
            <person name="Montmayeur A."/>
            <person name="Murphy C."/>
            <person name="Neiman D."/>
            <person name="Pearson M."/>
            <person name="Priest M."/>
            <person name="Roberts A."/>
            <person name="Saif S."/>
            <person name="Shea T."/>
            <person name="Shenoy N."/>
            <person name="Sisk P."/>
            <person name="Stolte C."/>
            <person name="Sykes S."/>
            <person name="White J."/>
            <person name="Yandava C."/>
            <person name="Nusbaum C."/>
            <person name="Birren B."/>
        </authorList>
    </citation>
    <scope>NUCLEOTIDE SEQUENCE [LARGE SCALE GENOMIC DNA]</scope>
    <source>
        <strain evidence="2 3">29_1</strain>
    </source>
</reference>
<dbReference type="AlphaFoldDB" id="E7GEN3"/>
<keyword evidence="1" id="KW-1133">Transmembrane helix</keyword>
<gene>
    <name evidence="2" type="ORF">HMPREF9488_03175</name>
</gene>
<protein>
    <submittedName>
        <fullName evidence="2">Uncharacterized protein</fullName>
    </submittedName>
</protein>
<dbReference type="STRING" id="100884.GCA_000269565_03817"/>
<comment type="caution">
    <text evidence="2">The sequence shown here is derived from an EMBL/GenBank/DDBJ whole genome shotgun (WGS) entry which is preliminary data.</text>
</comment>
<sequence>MRIIFDEMVSDCIECFGAVSVLFIISLFFAFTEGISSTDSNVYKMIWEFLTTLVG</sequence>
<proteinExistence type="predicted"/>
<dbReference type="Proteomes" id="UP000003157">
    <property type="component" value="Unassembled WGS sequence"/>
</dbReference>
<feature type="transmembrane region" description="Helical" evidence="1">
    <location>
        <begin position="12"/>
        <end position="31"/>
    </location>
</feature>